<sequence length="569" mass="58859">MSNLKILILFVAFGLFLKACDSSSSTSPIDPEEPNIVEVAAANEQFSTLVSALQDADLVGALEGAGPFTVFAPTNDAFAGLPDGTLESLTSEQLTDILTYHVITAEVPSTALQPTQTVTALNDQELFITAENGNVTVNGNAGVITADITASNGIIHAVNQVLLPDAFGTIVDNAQKRYFLSTLVSAVVDAGLAPTLSDAEAEFTVFAPTNEAFDAIADVLPTLTPEELTNVLLYHVLDTSVLSSDLQGEQTVPTLAGSDITVTVTDGTVQINDAATVISADNVGTNGVIHVIDTVLIPGAQDNTIPGIAAGNPDFSTLVDALGQAGLIDALSGEGPFTVFAPTNDAFESLPEGTLESLTLDQLTGILTYHAIAAAVASGDLEPEQTVATLGGEPIFITFDGTNVTVNGTATVTIADIEASNGFIHAIDGVLLPDIFGSVVDNAIKRYYLSTLVGAVIDADLVTALSDEDANFTVFAPTNDAFDAIADILPTLTPEQVTEVLLYHVLDTRVLSGDITGEAEVPTLNGQSVTVNVVNGNVVINEDATVTEADVDGTNGVIHVIDAVLIPEL</sequence>
<proteinExistence type="predicted"/>
<dbReference type="AlphaFoldDB" id="A0A345UPJ9"/>
<dbReference type="SUPFAM" id="SSF82153">
    <property type="entry name" value="FAS1 domain"/>
    <property type="match status" value="4"/>
</dbReference>
<dbReference type="EMBL" id="CP027806">
    <property type="protein sequence ID" value="AXJ02401.1"/>
    <property type="molecule type" value="Genomic_DNA"/>
</dbReference>
<dbReference type="SMART" id="SM00554">
    <property type="entry name" value="FAS1"/>
    <property type="match status" value="4"/>
</dbReference>
<keyword evidence="4" id="KW-1185">Reference proteome</keyword>
<dbReference type="InterPro" id="IPR000782">
    <property type="entry name" value="FAS1_domain"/>
</dbReference>
<feature type="signal peptide" evidence="1">
    <location>
        <begin position="1"/>
        <end position="19"/>
    </location>
</feature>
<dbReference type="PANTHER" id="PTHR10900:SF77">
    <property type="entry name" value="FI19380P1"/>
    <property type="match status" value="1"/>
</dbReference>
<dbReference type="Gene3D" id="2.30.180.10">
    <property type="entry name" value="FAS1 domain"/>
    <property type="match status" value="4"/>
</dbReference>
<gene>
    <name evidence="3" type="ORF">CYPRO_3167</name>
</gene>
<dbReference type="Proteomes" id="UP000254808">
    <property type="component" value="Chromosome"/>
</dbReference>
<feature type="domain" description="FAS1" evidence="2">
    <location>
        <begin position="436"/>
        <end position="565"/>
    </location>
</feature>
<dbReference type="KEGG" id="cprv:CYPRO_3167"/>
<feature type="domain" description="FAS1" evidence="2">
    <location>
        <begin position="167"/>
        <end position="296"/>
    </location>
</feature>
<accession>A0A345UPJ9</accession>
<reference evidence="3 4" key="1">
    <citation type="submission" date="2018-03" db="EMBL/GenBank/DDBJ databases">
        <title>Phenotypic and genomic properties of Cyclonatronum proteinivorum gen. nov., sp. nov., a haloalkaliphilic bacteroidete from soda lakes possessing Na+-translocating rhodopsin.</title>
        <authorList>
            <person name="Toshchakov S.V."/>
            <person name="Korzhenkov A."/>
            <person name="Samarov N.I."/>
            <person name="Kublanov I.V."/>
            <person name="Muntyan M.S."/>
            <person name="Sorokin D.Y."/>
        </authorList>
    </citation>
    <scope>NUCLEOTIDE SEQUENCE [LARGE SCALE GENOMIC DNA]</scope>
    <source>
        <strain evidence="3 4">Omega</strain>
    </source>
</reference>
<organism evidence="3 4">
    <name type="scientific">Cyclonatronum proteinivorum</name>
    <dbReference type="NCBI Taxonomy" id="1457365"/>
    <lineage>
        <taxon>Bacteria</taxon>
        <taxon>Pseudomonadati</taxon>
        <taxon>Balneolota</taxon>
        <taxon>Balneolia</taxon>
        <taxon>Balneolales</taxon>
        <taxon>Cyclonatronaceae</taxon>
        <taxon>Cyclonatronum</taxon>
    </lineage>
</organism>
<keyword evidence="1" id="KW-0732">Signal</keyword>
<dbReference type="PROSITE" id="PS50213">
    <property type="entry name" value="FAS1"/>
    <property type="match status" value="4"/>
</dbReference>
<protein>
    <submittedName>
        <fullName evidence="3">Transforming growth factor-beta-induced protein</fullName>
    </submittedName>
</protein>
<dbReference type="GO" id="GO:0005615">
    <property type="term" value="C:extracellular space"/>
    <property type="evidence" value="ECO:0007669"/>
    <property type="project" value="TreeGrafter"/>
</dbReference>
<evidence type="ECO:0000256" key="1">
    <source>
        <dbReference type="SAM" id="SignalP"/>
    </source>
</evidence>
<evidence type="ECO:0000313" key="4">
    <source>
        <dbReference type="Proteomes" id="UP000254808"/>
    </source>
</evidence>
<name>A0A345UPJ9_9BACT</name>
<feature type="chain" id="PRO_5016955387" evidence="1">
    <location>
        <begin position="20"/>
        <end position="569"/>
    </location>
</feature>
<dbReference type="RefSeq" id="WP_114985494.1">
    <property type="nucleotide sequence ID" value="NZ_CP027806.1"/>
</dbReference>
<dbReference type="InterPro" id="IPR050904">
    <property type="entry name" value="Adhesion/Biosynth-related"/>
</dbReference>
<dbReference type="Pfam" id="PF02469">
    <property type="entry name" value="Fasciclin"/>
    <property type="match status" value="4"/>
</dbReference>
<dbReference type="InterPro" id="IPR036378">
    <property type="entry name" value="FAS1_dom_sf"/>
</dbReference>
<dbReference type="PANTHER" id="PTHR10900">
    <property type="entry name" value="PERIOSTIN-RELATED"/>
    <property type="match status" value="1"/>
</dbReference>
<feature type="domain" description="FAS1" evidence="2">
    <location>
        <begin position="302"/>
        <end position="431"/>
    </location>
</feature>
<dbReference type="OrthoDB" id="1119934at2"/>
<dbReference type="FunFam" id="2.30.180.10:FF:000032">
    <property type="entry name" value="Fasciclin domain-containing protein, putative"/>
    <property type="match status" value="4"/>
</dbReference>
<evidence type="ECO:0000259" key="2">
    <source>
        <dbReference type="PROSITE" id="PS50213"/>
    </source>
</evidence>
<evidence type="ECO:0000313" key="3">
    <source>
        <dbReference type="EMBL" id="AXJ02401.1"/>
    </source>
</evidence>
<feature type="domain" description="FAS1" evidence="2">
    <location>
        <begin position="33"/>
        <end position="162"/>
    </location>
</feature>